<name>A0A1S8CP68_9GAMM</name>
<reference evidence="1 2" key="1">
    <citation type="submission" date="2016-11" db="EMBL/GenBank/DDBJ databases">
        <title>Rahnella oryzae sp. nov., isolated from rice root.</title>
        <authorList>
            <person name="Zhang X.-X."/>
            <person name="Zhang J."/>
        </authorList>
    </citation>
    <scope>NUCLEOTIDE SEQUENCE [LARGE SCALE GENOMIC DNA]</scope>
    <source>
        <strain evidence="1 2">J11-6</strain>
    </source>
</reference>
<proteinExistence type="predicted"/>
<comment type="caution">
    <text evidence="1">The sequence shown here is derived from an EMBL/GenBank/DDBJ whole genome shotgun (WGS) entry which is preliminary data.</text>
</comment>
<evidence type="ECO:0000313" key="2">
    <source>
        <dbReference type="Proteomes" id="UP000216021"/>
    </source>
</evidence>
<organism evidence="1 2">
    <name type="scientific">Serratia oryzae</name>
    <dbReference type="NCBI Taxonomy" id="2034155"/>
    <lineage>
        <taxon>Bacteria</taxon>
        <taxon>Pseudomonadati</taxon>
        <taxon>Pseudomonadota</taxon>
        <taxon>Gammaproteobacteria</taxon>
        <taxon>Enterobacterales</taxon>
        <taxon>Yersiniaceae</taxon>
        <taxon>Serratia</taxon>
    </lineage>
</organism>
<accession>A0A1S8CP68</accession>
<dbReference type="Proteomes" id="UP000216021">
    <property type="component" value="Unassembled WGS sequence"/>
</dbReference>
<gene>
    <name evidence="1" type="ORF">BMI79_00930</name>
</gene>
<dbReference type="EMBL" id="MOXD01000001">
    <property type="protein sequence ID" value="OMQ26924.1"/>
    <property type="molecule type" value="Genomic_DNA"/>
</dbReference>
<dbReference type="RefSeq" id="WP_076939969.1">
    <property type="nucleotide sequence ID" value="NZ_MOXD01000001.1"/>
</dbReference>
<sequence>MRKLTIMEQAIFFMNENEAYPSPDINASESFCVWFYEEGQYWLDVYFQREWRRASPYPFADFEEVFEAVKAYDYVIPVKR</sequence>
<dbReference type="OrthoDB" id="9959224at2"/>
<protein>
    <submittedName>
        <fullName evidence="1">Uncharacterized protein</fullName>
    </submittedName>
</protein>
<keyword evidence="2" id="KW-1185">Reference proteome</keyword>
<evidence type="ECO:0000313" key="1">
    <source>
        <dbReference type="EMBL" id="OMQ26924.1"/>
    </source>
</evidence>
<dbReference type="AlphaFoldDB" id="A0A1S8CP68"/>